<dbReference type="Pfam" id="PF05699">
    <property type="entry name" value="Dimer_Tnp_hAT"/>
    <property type="match status" value="1"/>
</dbReference>
<evidence type="ECO:0000313" key="2">
    <source>
        <dbReference type="Proteomes" id="UP001652625"/>
    </source>
</evidence>
<reference evidence="3" key="1">
    <citation type="submission" date="2025-08" db="UniProtKB">
        <authorList>
            <consortium name="RefSeq"/>
        </authorList>
    </citation>
    <scope>IDENTIFICATION</scope>
</reference>
<dbReference type="InterPro" id="IPR052958">
    <property type="entry name" value="IFN-induced_PKR_regulator"/>
</dbReference>
<name>A0ABM4BP78_HYDVU</name>
<evidence type="ECO:0000259" key="1">
    <source>
        <dbReference type="Pfam" id="PF05699"/>
    </source>
</evidence>
<dbReference type="InterPro" id="IPR012337">
    <property type="entry name" value="RNaseH-like_sf"/>
</dbReference>
<evidence type="ECO:0000313" key="3">
    <source>
        <dbReference type="RefSeq" id="XP_065650929.1"/>
    </source>
</evidence>
<dbReference type="GeneID" id="136079139"/>
<gene>
    <name evidence="3" type="primary">LOC136079139</name>
</gene>
<dbReference type="Proteomes" id="UP001652625">
    <property type="component" value="Chromosome 04"/>
</dbReference>
<proteinExistence type="predicted"/>
<dbReference type="InterPro" id="IPR008906">
    <property type="entry name" value="HATC_C_dom"/>
</dbReference>
<sequence>MEASFPKPPEECPSTAAQALKECDEELFPNIFTLLKIYCSIPATSCECERSASALRRIHTHSRAGMKQERLSALALMHIHYGKVTDEEKIVDIFSQKHPRRLQLQSVLTEII</sequence>
<organism evidence="2 3">
    <name type="scientific">Hydra vulgaris</name>
    <name type="common">Hydra</name>
    <name type="synonym">Hydra attenuata</name>
    <dbReference type="NCBI Taxonomy" id="6087"/>
    <lineage>
        <taxon>Eukaryota</taxon>
        <taxon>Metazoa</taxon>
        <taxon>Cnidaria</taxon>
        <taxon>Hydrozoa</taxon>
        <taxon>Hydroidolina</taxon>
        <taxon>Anthoathecata</taxon>
        <taxon>Aplanulata</taxon>
        <taxon>Hydridae</taxon>
        <taxon>Hydra</taxon>
    </lineage>
</organism>
<dbReference type="PANTHER" id="PTHR46289:SF16">
    <property type="entry name" value="52 KDA REPRESSOR OF THE INHIBITOR OF THE PROTEIN KINASE"/>
    <property type="match status" value="1"/>
</dbReference>
<dbReference type="RefSeq" id="XP_065650929.1">
    <property type="nucleotide sequence ID" value="XM_065794857.1"/>
</dbReference>
<dbReference type="SUPFAM" id="SSF53098">
    <property type="entry name" value="Ribonuclease H-like"/>
    <property type="match status" value="1"/>
</dbReference>
<keyword evidence="2" id="KW-1185">Reference proteome</keyword>
<protein>
    <submittedName>
        <fullName evidence="3">52 kDa repressor of the inhibitor of the protein kinase-like</fullName>
    </submittedName>
</protein>
<feature type="domain" description="HAT C-terminal dimerisation" evidence="1">
    <location>
        <begin position="23"/>
        <end position="79"/>
    </location>
</feature>
<accession>A0ABM4BP78</accession>
<dbReference type="PANTHER" id="PTHR46289">
    <property type="entry name" value="52 KDA REPRESSOR OF THE INHIBITOR OF THE PROTEIN KINASE-LIKE PROTEIN-RELATED"/>
    <property type="match status" value="1"/>
</dbReference>